<name>A0A7C9EJA7_OPUST</name>
<dbReference type="AlphaFoldDB" id="A0A7C9EJA7"/>
<proteinExistence type="predicted"/>
<accession>A0A7C9EJA7</accession>
<evidence type="ECO:0000313" key="1">
    <source>
        <dbReference type="EMBL" id="MBA4663588.1"/>
    </source>
</evidence>
<dbReference type="EMBL" id="GISG01220813">
    <property type="protein sequence ID" value="MBA4663588.1"/>
    <property type="molecule type" value="Transcribed_RNA"/>
</dbReference>
<protein>
    <submittedName>
        <fullName evidence="1">Uncharacterized protein</fullName>
    </submittedName>
</protein>
<organism evidence="1">
    <name type="scientific">Opuntia streptacantha</name>
    <name type="common">Prickly pear cactus</name>
    <name type="synonym">Opuntia cardona</name>
    <dbReference type="NCBI Taxonomy" id="393608"/>
    <lineage>
        <taxon>Eukaryota</taxon>
        <taxon>Viridiplantae</taxon>
        <taxon>Streptophyta</taxon>
        <taxon>Embryophyta</taxon>
        <taxon>Tracheophyta</taxon>
        <taxon>Spermatophyta</taxon>
        <taxon>Magnoliopsida</taxon>
        <taxon>eudicotyledons</taxon>
        <taxon>Gunneridae</taxon>
        <taxon>Pentapetalae</taxon>
        <taxon>Caryophyllales</taxon>
        <taxon>Cactineae</taxon>
        <taxon>Cactaceae</taxon>
        <taxon>Opuntioideae</taxon>
        <taxon>Opuntia</taxon>
    </lineage>
</organism>
<reference evidence="1" key="2">
    <citation type="submission" date="2020-07" db="EMBL/GenBank/DDBJ databases">
        <authorList>
            <person name="Vera ALvarez R."/>
            <person name="Arias-Moreno D.M."/>
            <person name="Jimenez-Jacinto V."/>
            <person name="Jimenez-Bremont J.F."/>
            <person name="Swaminathan K."/>
            <person name="Moose S.P."/>
            <person name="Guerrero-Gonzalez M.L."/>
            <person name="Marino-Ramirez L."/>
            <person name="Landsman D."/>
            <person name="Rodriguez-Kessler M."/>
            <person name="Delgado-Sanchez P."/>
        </authorList>
    </citation>
    <scope>NUCLEOTIDE SEQUENCE</scope>
    <source>
        <tissue evidence="1">Cladode</tissue>
    </source>
</reference>
<sequence>MFRINIRTAPTKMPSLMARNRTTETANRAALGRPAPSSFEIRVLTAQPRPKGTIHVVSEVLRLTDRTDVSNAGLGRRPAKRTINSNDHVSKFPASAAIW</sequence>
<reference evidence="1" key="1">
    <citation type="journal article" date="2013" name="J. Plant Res.">
        <title>Effect of fungi and light on seed germination of three Opuntia species from semiarid lands of central Mexico.</title>
        <authorList>
            <person name="Delgado-Sanchez P."/>
            <person name="Jimenez-Bremont J.F."/>
            <person name="Guerrero-Gonzalez Mde L."/>
            <person name="Flores J."/>
        </authorList>
    </citation>
    <scope>NUCLEOTIDE SEQUENCE</scope>
    <source>
        <tissue evidence="1">Cladode</tissue>
    </source>
</reference>